<dbReference type="PANTHER" id="PTHR43847:SF1">
    <property type="entry name" value="BLL3993 PROTEIN"/>
    <property type="match status" value="1"/>
</dbReference>
<name>A0A402AR49_9CHLR</name>
<dbReference type="GO" id="GO:0032259">
    <property type="term" value="P:methylation"/>
    <property type="evidence" value="ECO:0007669"/>
    <property type="project" value="UniProtKB-KW"/>
</dbReference>
<evidence type="ECO:0000256" key="5">
    <source>
        <dbReference type="SAM" id="Phobius"/>
    </source>
</evidence>
<evidence type="ECO:0000313" key="6">
    <source>
        <dbReference type="EMBL" id="GCE21568.1"/>
    </source>
</evidence>
<dbReference type="RefSeq" id="WP_126553308.1">
    <property type="nucleotide sequence ID" value="NZ_BIFS01000001.1"/>
</dbReference>
<keyword evidence="6" id="KW-0808">Transferase</keyword>
<comment type="subcellular location">
    <subcellularLocation>
        <location evidence="1">Endomembrane system</location>
        <topology evidence="1">Multi-pass membrane protein</topology>
    </subcellularLocation>
</comment>
<dbReference type="InterPro" id="IPR007318">
    <property type="entry name" value="Phopholipid_MeTrfase"/>
</dbReference>
<evidence type="ECO:0000256" key="2">
    <source>
        <dbReference type="ARBA" id="ARBA00022692"/>
    </source>
</evidence>
<gene>
    <name evidence="6" type="ORF">KDK_53680</name>
</gene>
<dbReference type="Proteomes" id="UP000287188">
    <property type="component" value="Unassembled WGS sequence"/>
</dbReference>
<keyword evidence="3 5" id="KW-1133">Transmembrane helix</keyword>
<sequence>MVNLKVLFAEFVYLLLFFSLPLFLAAGTLAWPAGWTFLILFFGFTFAITYWLFKHNPALLTERMAISKSDQKVWDKIGMAVTYVVFLAWLVLMPLDAVRFRWSQVPTWLQIVGAVVLIGSFWLFYATFRENSFLSPMVRIQEERGQTVVSTGPYHYVRHPMYAAALLYMLSTALLLGSLFGLLGGLLLIIMIAIRAVLEERTLQQELQGYSAYKTQVKYRLIPYVW</sequence>
<evidence type="ECO:0000313" key="7">
    <source>
        <dbReference type="Proteomes" id="UP000287188"/>
    </source>
</evidence>
<comment type="caution">
    <text evidence="6">The sequence shown here is derived from an EMBL/GenBank/DDBJ whole genome shotgun (WGS) entry which is preliminary data.</text>
</comment>
<feature type="transmembrane region" description="Helical" evidence="5">
    <location>
        <begin position="33"/>
        <end position="53"/>
    </location>
</feature>
<protein>
    <submittedName>
        <fullName evidence="6">Isoprenylcysteine carboxyl methyltransferase</fullName>
    </submittedName>
</protein>
<keyword evidence="4 5" id="KW-0472">Membrane</keyword>
<feature type="transmembrane region" description="Helical" evidence="5">
    <location>
        <begin position="73"/>
        <end position="95"/>
    </location>
</feature>
<dbReference type="InterPro" id="IPR052527">
    <property type="entry name" value="Metal_cation-efflux_comp"/>
</dbReference>
<dbReference type="OrthoDB" id="5471300at2"/>
<feature type="transmembrane region" description="Helical" evidence="5">
    <location>
        <begin position="7"/>
        <end position="27"/>
    </location>
</feature>
<dbReference type="AlphaFoldDB" id="A0A402AR49"/>
<dbReference type="GO" id="GO:0012505">
    <property type="term" value="C:endomembrane system"/>
    <property type="evidence" value="ECO:0007669"/>
    <property type="project" value="UniProtKB-SubCell"/>
</dbReference>
<evidence type="ECO:0000256" key="4">
    <source>
        <dbReference type="ARBA" id="ARBA00023136"/>
    </source>
</evidence>
<proteinExistence type="predicted"/>
<dbReference type="Pfam" id="PF04191">
    <property type="entry name" value="PEMT"/>
    <property type="match status" value="1"/>
</dbReference>
<feature type="transmembrane region" description="Helical" evidence="5">
    <location>
        <begin position="165"/>
        <end position="194"/>
    </location>
</feature>
<keyword evidence="2 5" id="KW-0812">Transmembrane</keyword>
<feature type="transmembrane region" description="Helical" evidence="5">
    <location>
        <begin position="107"/>
        <end position="128"/>
    </location>
</feature>
<organism evidence="6 7">
    <name type="scientific">Dictyobacter kobayashii</name>
    <dbReference type="NCBI Taxonomy" id="2014872"/>
    <lineage>
        <taxon>Bacteria</taxon>
        <taxon>Bacillati</taxon>
        <taxon>Chloroflexota</taxon>
        <taxon>Ktedonobacteria</taxon>
        <taxon>Ktedonobacterales</taxon>
        <taxon>Dictyobacteraceae</taxon>
        <taxon>Dictyobacter</taxon>
    </lineage>
</organism>
<dbReference type="EMBL" id="BIFS01000001">
    <property type="protein sequence ID" value="GCE21568.1"/>
    <property type="molecule type" value="Genomic_DNA"/>
</dbReference>
<dbReference type="GO" id="GO:0008168">
    <property type="term" value="F:methyltransferase activity"/>
    <property type="evidence" value="ECO:0007669"/>
    <property type="project" value="UniProtKB-KW"/>
</dbReference>
<accession>A0A402AR49</accession>
<dbReference type="PANTHER" id="PTHR43847">
    <property type="entry name" value="BLL3993 PROTEIN"/>
    <property type="match status" value="1"/>
</dbReference>
<keyword evidence="7" id="KW-1185">Reference proteome</keyword>
<keyword evidence="6" id="KW-0489">Methyltransferase</keyword>
<evidence type="ECO:0000256" key="1">
    <source>
        <dbReference type="ARBA" id="ARBA00004127"/>
    </source>
</evidence>
<reference evidence="7" key="1">
    <citation type="submission" date="2018-12" db="EMBL/GenBank/DDBJ databases">
        <title>Tengunoibacter tsumagoiensis gen. nov., sp. nov., Dictyobacter kobayashii sp. nov., D. alpinus sp. nov., and D. joshuensis sp. nov. and description of Dictyobacteraceae fam. nov. within the order Ktedonobacterales isolated from Tengu-no-mugimeshi.</title>
        <authorList>
            <person name="Wang C.M."/>
            <person name="Zheng Y."/>
            <person name="Sakai Y."/>
            <person name="Toyoda A."/>
            <person name="Minakuchi Y."/>
            <person name="Abe K."/>
            <person name="Yokota A."/>
            <person name="Yabe S."/>
        </authorList>
    </citation>
    <scope>NUCLEOTIDE SEQUENCE [LARGE SCALE GENOMIC DNA]</scope>
    <source>
        <strain evidence="7">Uno11</strain>
    </source>
</reference>
<dbReference type="Gene3D" id="1.20.120.1630">
    <property type="match status" value="1"/>
</dbReference>
<evidence type="ECO:0000256" key="3">
    <source>
        <dbReference type="ARBA" id="ARBA00022989"/>
    </source>
</evidence>